<name>A0ABN9TRM6_9DINO</name>
<accession>A0ABN9TRM6</accession>
<dbReference type="EMBL" id="CAUYUJ010015010">
    <property type="protein sequence ID" value="CAK0848796.1"/>
    <property type="molecule type" value="Genomic_DNA"/>
</dbReference>
<gene>
    <name evidence="2" type="ORF">PCOR1329_LOCUS41659</name>
</gene>
<keyword evidence="1" id="KW-0812">Transmembrane</keyword>
<proteinExistence type="predicted"/>
<comment type="caution">
    <text evidence="2">The sequence shown here is derived from an EMBL/GenBank/DDBJ whole genome shotgun (WGS) entry which is preliminary data.</text>
</comment>
<evidence type="ECO:0000256" key="1">
    <source>
        <dbReference type="SAM" id="Phobius"/>
    </source>
</evidence>
<keyword evidence="1" id="KW-0472">Membrane</keyword>
<reference evidence="2" key="1">
    <citation type="submission" date="2023-10" db="EMBL/GenBank/DDBJ databases">
        <authorList>
            <person name="Chen Y."/>
            <person name="Shah S."/>
            <person name="Dougan E. K."/>
            <person name="Thang M."/>
            <person name="Chan C."/>
        </authorList>
    </citation>
    <scope>NUCLEOTIDE SEQUENCE [LARGE SCALE GENOMIC DNA]</scope>
</reference>
<keyword evidence="3" id="KW-1185">Reference proteome</keyword>
<protein>
    <submittedName>
        <fullName evidence="2">Uncharacterized protein</fullName>
    </submittedName>
</protein>
<sequence>MFKNNPRALDLACTGLVLLTFMTVHLFQFRFGDTDQFGPYMIRPPPYLINFWGVFELDLFWTKDASIQPVGVRDIYALEFKLFNDSKALSLFYMFAVVVFMVHGCLGWKKLAPASAFGIPNQHIPLVTKYGYAIFIAVGLVYISFPLYCLCTVPFNGYEKDINSGRVER</sequence>
<feature type="transmembrane region" description="Helical" evidence="1">
    <location>
        <begin position="88"/>
        <end position="109"/>
    </location>
</feature>
<evidence type="ECO:0000313" key="3">
    <source>
        <dbReference type="Proteomes" id="UP001189429"/>
    </source>
</evidence>
<feature type="transmembrane region" description="Helical" evidence="1">
    <location>
        <begin position="130"/>
        <end position="148"/>
    </location>
</feature>
<evidence type="ECO:0000313" key="2">
    <source>
        <dbReference type="EMBL" id="CAK0848796.1"/>
    </source>
</evidence>
<dbReference type="Proteomes" id="UP001189429">
    <property type="component" value="Unassembled WGS sequence"/>
</dbReference>
<keyword evidence="1" id="KW-1133">Transmembrane helix</keyword>
<organism evidence="2 3">
    <name type="scientific">Prorocentrum cordatum</name>
    <dbReference type="NCBI Taxonomy" id="2364126"/>
    <lineage>
        <taxon>Eukaryota</taxon>
        <taxon>Sar</taxon>
        <taxon>Alveolata</taxon>
        <taxon>Dinophyceae</taxon>
        <taxon>Prorocentrales</taxon>
        <taxon>Prorocentraceae</taxon>
        <taxon>Prorocentrum</taxon>
    </lineage>
</organism>